<proteinExistence type="predicted"/>
<dbReference type="PANTHER" id="PTHR33169">
    <property type="entry name" value="PADR-FAMILY TRANSCRIPTIONAL REGULATOR"/>
    <property type="match status" value="1"/>
</dbReference>
<dbReference type="PANTHER" id="PTHR33169:SF14">
    <property type="entry name" value="TRANSCRIPTIONAL REGULATOR RV3488"/>
    <property type="match status" value="1"/>
</dbReference>
<dbReference type="InterPro" id="IPR036388">
    <property type="entry name" value="WH-like_DNA-bd_sf"/>
</dbReference>
<dbReference type="Pfam" id="PF03551">
    <property type="entry name" value="PadR"/>
    <property type="match status" value="1"/>
</dbReference>
<organism evidence="2 3">
    <name type="scientific">Tunturiibacter lichenicola</name>
    <dbReference type="NCBI Taxonomy" id="2051959"/>
    <lineage>
        <taxon>Bacteria</taxon>
        <taxon>Pseudomonadati</taxon>
        <taxon>Acidobacteriota</taxon>
        <taxon>Terriglobia</taxon>
        <taxon>Terriglobales</taxon>
        <taxon>Acidobacteriaceae</taxon>
        <taxon>Tunturiibacter</taxon>
    </lineage>
</organism>
<sequence>MGESKSDVLQGTLDLMVLKTLESMGPLHGYGIARRIEQVSDDTLNLNQGTIYPALLRLQQKRWITAEWGTSENNRRAKYYSLSRSGRKQIEKETESWERIAATMARFLTTPR</sequence>
<evidence type="ECO:0000259" key="1">
    <source>
        <dbReference type="Pfam" id="PF03551"/>
    </source>
</evidence>
<dbReference type="Gene3D" id="1.10.10.10">
    <property type="entry name" value="Winged helix-like DNA-binding domain superfamily/Winged helix DNA-binding domain"/>
    <property type="match status" value="1"/>
</dbReference>
<dbReference type="InterPro" id="IPR005149">
    <property type="entry name" value="Tscrpt_reg_PadR_N"/>
</dbReference>
<evidence type="ECO:0000313" key="2">
    <source>
        <dbReference type="EMBL" id="NYF53490.1"/>
    </source>
</evidence>
<accession>A0A7Y9TBV6</accession>
<gene>
    <name evidence="2" type="ORF">HDF12_003889</name>
</gene>
<dbReference type="Proteomes" id="UP000534186">
    <property type="component" value="Unassembled WGS sequence"/>
</dbReference>
<name>A0A7Y9TBV6_9BACT</name>
<reference evidence="2 3" key="1">
    <citation type="submission" date="2020-07" db="EMBL/GenBank/DDBJ databases">
        <title>Genomic Encyclopedia of Type Strains, Phase IV (KMG-V): Genome sequencing to study the core and pangenomes of soil and plant-associated prokaryotes.</title>
        <authorList>
            <person name="Whitman W."/>
        </authorList>
    </citation>
    <scope>NUCLEOTIDE SEQUENCE [LARGE SCALE GENOMIC DNA]</scope>
    <source>
        <strain evidence="2 3">M8UP30</strain>
    </source>
</reference>
<dbReference type="InterPro" id="IPR036390">
    <property type="entry name" value="WH_DNA-bd_sf"/>
</dbReference>
<dbReference type="AlphaFoldDB" id="A0A7Y9TBV6"/>
<evidence type="ECO:0000313" key="3">
    <source>
        <dbReference type="Proteomes" id="UP000534186"/>
    </source>
</evidence>
<dbReference type="EMBL" id="JACCCV010000002">
    <property type="protein sequence ID" value="NYF53490.1"/>
    <property type="molecule type" value="Genomic_DNA"/>
</dbReference>
<dbReference type="SUPFAM" id="SSF46785">
    <property type="entry name" value="Winged helix' DNA-binding domain"/>
    <property type="match status" value="1"/>
</dbReference>
<comment type="caution">
    <text evidence="2">The sequence shown here is derived from an EMBL/GenBank/DDBJ whole genome shotgun (WGS) entry which is preliminary data.</text>
</comment>
<feature type="domain" description="Transcription regulator PadR N-terminal" evidence="1">
    <location>
        <begin position="17"/>
        <end position="91"/>
    </location>
</feature>
<dbReference type="InterPro" id="IPR017799">
    <property type="entry name" value="Tscrpt_reg_PadR_acidobac-type"/>
</dbReference>
<protein>
    <submittedName>
        <fullName evidence="2">Transcriptional regulator</fullName>
    </submittedName>
</protein>
<dbReference type="NCBIfam" id="TIGR03433">
    <property type="entry name" value="padR_acidobact"/>
    <property type="match status" value="1"/>
</dbReference>
<dbReference type="InterPro" id="IPR052509">
    <property type="entry name" value="Metal_resp_DNA-bind_regulator"/>
</dbReference>